<feature type="transmembrane region" description="Helical" evidence="1">
    <location>
        <begin position="57"/>
        <end position="84"/>
    </location>
</feature>
<sequence length="472" mass="53188">MKKNLIHLPLALLFSTLFYDQDFGLNMLLFAIIAVALVVVSKPSIRSRRDFIFSASLYVLSGIFVFTVNSGLAQFNYFIAFLVFAGSISGRGNSVYVQWFNGMYQSTIGVLHAHIHRDKNIAPPKQKKDIGFILLTTVVVVIICVLFASLYGIANPIFGKWLDAIDLSFFNFPWFILAVMGYVLLRNLTAPAELDIITTIDRNASLHLKEELLAESQKSRLQKEALLGTILLGALNGLILLFILADVMYLAQNPLEDAVVLSATVHEGVNALVTSIIIAITIILILFRGNLNFYKKSATLRTLTYVWLGLNILIVLLTTYKNFLYSTGFGLTYKRIGVFVYLLFCVVGMVTTYLKIARKHNLLFMFKTNARVAFVVLILLASFSWTRSITHFNLGTVKNPDIPYLISLGPDNGDLLYAFAKAYPSKSLDRDRIEREYHSWKFKLDEETWQSKTLQGILNSQNKTYEIVGTSY</sequence>
<proteinExistence type="predicted"/>
<dbReference type="AlphaFoldDB" id="A0A3M0FUD1"/>
<dbReference type="Pfam" id="PF13687">
    <property type="entry name" value="DUF4153"/>
    <property type="match status" value="1"/>
</dbReference>
<name>A0A3M0FUD1_9FLAO</name>
<feature type="transmembrane region" description="Helical" evidence="1">
    <location>
        <begin position="165"/>
        <end position="185"/>
    </location>
</feature>
<keyword evidence="1" id="KW-1133">Transmembrane helix</keyword>
<gene>
    <name evidence="2" type="ORF">EAX61_14980</name>
</gene>
<evidence type="ECO:0000313" key="3">
    <source>
        <dbReference type="Proteomes" id="UP000281985"/>
    </source>
</evidence>
<evidence type="ECO:0000313" key="2">
    <source>
        <dbReference type="EMBL" id="RMB56261.1"/>
    </source>
</evidence>
<feature type="transmembrane region" description="Helical" evidence="1">
    <location>
        <begin position="225"/>
        <end position="251"/>
    </location>
</feature>
<keyword evidence="1" id="KW-0472">Membrane</keyword>
<dbReference type="RefSeq" id="WP_121918528.1">
    <property type="nucleotide sequence ID" value="NZ_REFV01000019.1"/>
</dbReference>
<keyword evidence="1" id="KW-0812">Transmembrane</keyword>
<feature type="transmembrane region" description="Helical" evidence="1">
    <location>
        <begin position="336"/>
        <end position="356"/>
    </location>
</feature>
<feature type="transmembrane region" description="Helical" evidence="1">
    <location>
        <begin position="28"/>
        <end position="45"/>
    </location>
</feature>
<keyword evidence="3" id="KW-1185">Reference proteome</keyword>
<dbReference type="InterPro" id="IPR025291">
    <property type="entry name" value="DUF4153"/>
</dbReference>
<dbReference type="EMBL" id="REFV01000019">
    <property type="protein sequence ID" value="RMB56261.1"/>
    <property type="molecule type" value="Genomic_DNA"/>
</dbReference>
<comment type="caution">
    <text evidence="2">The sequence shown here is derived from an EMBL/GenBank/DDBJ whole genome shotgun (WGS) entry which is preliminary data.</text>
</comment>
<organism evidence="2 3">
    <name type="scientific">Dokdonia sinensis</name>
    <dbReference type="NCBI Taxonomy" id="2479847"/>
    <lineage>
        <taxon>Bacteria</taxon>
        <taxon>Pseudomonadati</taxon>
        <taxon>Bacteroidota</taxon>
        <taxon>Flavobacteriia</taxon>
        <taxon>Flavobacteriales</taxon>
        <taxon>Flavobacteriaceae</taxon>
        <taxon>Dokdonia</taxon>
    </lineage>
</organism>
<feature type="transmembrane region" description="Helical" evidence="1">
    <location>
        <begin position="130"/>
        <end position="153"/>
    </location>
</feature>
<dbReference type="OrthoDB" id="627992at2"/>
<feature type="transmembrane region" description="Helical" evidence="1">
    <location>
        <begin position="368"/>
        <end position="385"/>
    </location>
</feature>
<dbReference type="Proteomes" id="UP000281985">
    <property type="component" value="Unassembled WGS sequence"/>
</dbReference>
<feature type="transmembrane region" description="Helical" evidence="1">
    <location>
        <begin position="303"/>
        <end position="324"/>
    </location>
</feature>
<accession>A0A3M0FUD1</accession>
<reference evidence="2 3" key="1">
    <citation type="submission" date="2018-10" db="EMBL/GenBank/DDBJ databases">
        <title>Dokdonia luteus sp. nov., isolated from sea water.</title>
        <authorList>
            <person name="Zhou L.Y."/>
            <person name="Du Z.J."/>
        </authorList>
    </citation>
    <scope>NUCLEOTIDE SEQUENCE [LARGE SCALE GENOMIC DNA]</scope>
    <source>
        <strain evidence="2 3">SH27</strain>
    </source>
</reference>
<evidence type="ECO:0000256" key="1">
    <source>
        <dbReference type="SAM" id="Phobius"/>
    </source>
</evidence>
<feature type="transmembrane region" description="Helical" evidence="1">
    <location>
        <begin position="271"/>
        <end position="291"/>
    </location>
</feature>
<protein>
    <submittedName>
        <fullName evidence="2">DUF4173 domain-containing protein</fullName>
    </submittedName>
</protein>